<evidence type="ECO:0000256" key="4">
    <source>
        <dbReference type="PIRSR" id="PIRSR623088-2"/>
    </source>
</evidence>
<reference evidence="10" key="2">
    <citation type="submission" date="2010-04" db="EMBL/GenBank/DDBJ databases">
        <authorList>
            <person name="Buell R."/>
            <person name="Hamilton J."/>
            <person name="Hostetler J."/>
        </authorList>
    </citation>
    <scope>NUCLEOTIDE SEQUENCE [LARGE SCALE GENOMIC DNA]</scope>
    <source>
        <strain evidence="10">DAOM:BR144</strain>
    </source>
</reference>
<dbReference type="PROSITE" id="PS00126">
    <property type="entry name" value="PDEASE_I_1"/>
    <property type="match status" value="1"/>
</dbReference>
<protein>
    <recommendedName>
        <fullName evidence="6">Phosphodiesterase</fullName>
        <ecNumber evidence="6">3.1.4.-</ecNumber>
    </recommendedName>
</protein>
<dbReference type="InterPro" id="IPR003607">
    <property type="entry name" value="HD/PDEase_dom"/>
</dbReference>
<dbReference type="GO" id="GO:0004114">
    <property type="term" value="F:3',5'-cyclic-nucleotide phosphodiesterase activity"/>
    <property type="evidence" value="ECO:0007669"/>
    <property type="project" value="InterPro"/>
</dbReference>
<evidence type="ECO:0000256" key="1">
    <source>
        <dbReference type="ARBA" id="ARBA00022723"/>
    </source>
</evidence>
<dbReference type="PRINTS" id="PR00387">
    <property type="entry name" value="PDIESTERASE1"/>
</dbReference>
<feature type="transmembrane region" description="Helical" evidence="7">
    <location>
        <begin position="197"/>
        <end position="224"/>
    </location>
</feature>
<evidence type="ECO:0000259" key="8">
    <source>
        <dbReference type="PROSITE" id="PS51845"/>
    </source>
</evidence>
<evidence type="ECO:0000256" key="7">
    <source>
        <dbReference type="SAM" id="Phobius"/>
    </source>
</evidence>
<dbReference type="Pfam" id="PF00233">
    <property type="entry name" value="PDEase_I"/>
    <property type="match status" value="1"/>
</dbReference>
<feature type="transmembrane region" description="Helical" evidence="7">
    <location>
        <begin position="230"/>
        <end position="250"/>
    </location>
</feature>
<feature type="transmembrane region" description="Helical" evidence="7">
    <location>
        <begin position="60"/>
        <end position="80"/>
    </location>
</feature>
<feature type="transmembrane region" description="Helical" evidence="7">
    <location>
        <begin position="118"/>
        <end position="138"/>
    </location>
</feature>
<dbReference type="InterPro" id="IPR023174">
    <property type="entry name" value="PDEase_CS"/>
</dbReference>
<feature type="transmembrane region" description="Helical" evidence="7">
    <location>
        <begin position="158"/>
        <end position="177"/>
    </location>
</feature>
<keyword evidence="7" id="KW-0472">Membrane</keyword>
<accession>K3WU70</accession>
<dbReference type="InterPro" id="IPR036971">
    <property type="entry name" value="PDEase_catalytic_dom_sf"/>
</dbReference>
<reference evidence="9" key="3">
    <citation type="submission" date="2015-02" db="UniProtKB">
        <authorList>
            <consortium name="EnsemblProtists"/>
        </authorList>
    </citation>
    <scope>IDENTIFICATION</scope>
    <source>
        <strain evidence="9">DAOM BR144</strain>
    </source>
</reference>
<proteinExistence type="inferred from homology"/>
<keyword evidence="1 5" id="KW-0479">Metal-binding</keyword>
<dbReference type="HOGENOM" id="CLU_019550_0_0_1"/>
<dbReference type="InParanoid" id="K3WU70"/>
<reference evidence="10" key="1">
    <citation type="journal article" date="2010" name="Genome Biol.">
        <title>Genome sequence of the necrotrophic plant pathogen Pythium ultimum reveals original pathogenicity mechanisms and effector repertoire.</title>
        <authorList>
            <person name="Levesque C.A."/>
            <person name="Brouwer H."/>
            <person name="Cano L."/>
            <person name="Hamilton J.P."/>
            <person name="Holt C."/>
            <person name="Huitema E."/>
            <person name="Raffaele S."/>
            <person name="Robideau G.P."/>
            <person name="Thines M."/>
            <person name="Win J."/>
            <person name="Zerillo M.M."/>
            <person name="Beakes G.W."/>
            <person name="Boore J.L."/>
            <person name="Busam D."/>
            <person name="Dumas B."/>
            <person name="Ferriera S."/>
            <person name="Fuerstenberg S.I."/>
            <person name="Gachon C.M."/>
            <person name="Gaulin E."/>
            <person name="Govers F."/>
            <person name="Grenville-Briggs L."/>
            <person name="Horner N."/>
            <person name="Hostetler J."/>
            <person name="Jiang R.H."/>
            <person name="Johnson J."/>
            <person name="Krajaejun T."/>
            <person name="Lin H."/>
            <person name="Meijer H.J."/>
            <person name="Moore B."/>
            <person name="Morris P."/>
            <person name="Phuntmart V."/>
            <person name="Puiu D."/>
            <person name="Shetty J."/>
            <person name="Stajich J.E."/>
            <person name="Tripathy S."/>
            <person name="Wawra S."/>
            <person name="van West P."/>
            <person name="Whitty B.R."/>
            <person name="Coutinho P.M."/>
            <person name="Henrissat B."/>
            <person name="Martin F."/>
            <person name="Thomas P.D."/>
            <person name="Tyler B.M."/>
            <person name="De Vries R.P."/>
            <person name="Kamoun S."/>
            <person name="Yandell M."/>
            <person name="Tisserat N."/>
            <person name="Buell C.R."/>
        </authorList>
    </citation>
    <scope>NUCLEOTIDE SEQUENCE</scope>
    <source>
        <strain evidence="10">DAOM:BR144</strain>
    </source>
</reference>
<dbReference type="Proteomes" id="UP000019132">
    <property type="component" value="Unassembled WGS sequence"/>
</dbReference>
<sequence length="801" mass="91095">MPKVTTGLNRRSVQVVPKRSTTGKLIFVQQDSHPWFCYFIDRDVELKFQTYYRQEKQTHVAIYMSCLVGLATVFCVHGALEKITGTTVGFLLALGLLDAQYGTVVAENGSTSWFDADILVFITFLLYVTAVGCAFYLWRRRGETQFACIWFDPVQLVILSYCHLVLIPVALAMVMCIDKQMGFRDGMEVDSYAGKVLIELLGSMFVDGLYAFLTLMVSIVACLLRLQFPYFAVLCAEFAILMCVVLGVYYSQSPTRWSLTGVFLVLLGLLLRGVWENELSCRREFLSSVNLVSENRRLSNQNVEMKEELSGKLNYQLHYEMGDILRILCQIKTNMSANERRDIDKIITALVTNQDLFEVSLDPSMTEYEDEVQGWIHMMAFKEPPPGLARASSRLFSDRRPRRTSSQILQAANSRRMSHTAETDEGYSRDLISQFFVSDIDIDESEGLSRWLMNTIRDQFFVDMFHIEQQCASPLQVVFITCVELNNLGTRLNLDMKKVAAFIGAVENHYFKRNPYHNCLHAGAVVVDMNFYLRRLNLNVDDRTFFVGLIAAAAHDVSHPGVNNGFLVATKSKLAITYSDDSVLERMHIAELYRILSHGKFDIFSHMTLPVRIEIRKLLIQMILATDLSRHFTHVSKLKSKKFAISEETKGLEVTLIMETLLMLADLGHTVKPFAYHQVWANRISEEFFRQGEAEERHNLPISPLCDRRLANLPKSQVTFLTLLASPLFETAGQAFAIDEYDIVMKELHGNIRTWQTMIGACESTHETVSNHSNKASKEKENVVRSAGPVITETQVVEVIN</sequence>
<feature type="binding site" evidence="5">
    <location>
        <position position="666"/>
    </location>
    <ligand>
        <name>Zn(2+)</name>
        <dbReference type="ChEBI" id="CHEBI:29105"/>
        <label>1</label>
    </ligand>
</feature>
<feature type="binding site" evidence="5">
    <location>
        <position position="556"/>
    </location>
    <ligand>
        <name>Zn(2+)</name>
        <dbReference type="ChEBI" id="CHEBI:29105"/>
        <label>2</label>
    </ligand>
</feature>
<evidence type="ECO:0000256" key="3">
    <source>
        <dbReference type="PIRSR" id="PIRSR623088-1"/>
    </source>
</evidence>
<evidence type="ECO:0000313" key="10">
    <source>
        <dbReference type="Proteomes" id="UP000019132"/>
    </source>
</evidence>
<dbReference type="EC" id="3.1.4.-" evidence="6"/>
<keyword evidence="7" id="KW-1133">Transmembrane helix</keyword>
<dbReference type="SUPFAM" id="SSF109604">
    <property type="entry name" value="HD-domain/PDEase-like"/>
    <property type="match status" value="1"/>
</dbReference>
<evidence type="ECO:0000256" key="2">
    <source>
        <dbReference type="ARBA" id="ARBA00022801"/>
    </source>
</evidence>
<keyword evidence="10" id="KW-1185">Reference proteome</keyword>
<feature type="binding site" evidence="4">
    <location>
        <position position="556"/>
    </location>
    <ligand>
        <name>AMP</name>
        <dbReference type="ChEBI" id="CHEBI:456215"/>
    </ligand>
</feature>
<dbReference type="eggNOG" id="KOG3689">
    <property type="taxonomic scope" value="Eukaryota"/>
</dbReference>
<dbReference type="InterPro" id="IPR002073">
    <property type="entry name" value="PDEase_catalytic_dom"/>
</dbReference>
<dbReference type="PROSITE" id="PS51845">
    <property type="entry name" value="PDEASE_I_2"/>
    <property type="match status" value="1"/>
</dbReference>
<dbReference type="AlphaFoldDB" id="K3WU70"/>
<evidence type="ECO:0000313" key="9">
    <source>
        <dbReference type="EnsemblProtists" id="PYU1_T008517"/>
    </source>
</evidence>
<evidence type="ECO:0000256" key="5">
    <source>
        <dbReference type="PIRSR" id="PIRSR623088-3"/>
    </source>
</evidence>
<feature type="binding site" evidence="5">
    <location>
        <position position="555"/>
    </location>
    <ligand>
        <name>Zn(2+)</name>
        <dbReference type="ChEBI" id="CHEBI:29105"/>
        <label>1</label>
    </ligand>
</feature>
<keyword evidence="2 6" id="KW-0378">Hydrolase</keyword>
<evidence type="ECO:0000256" key="6">
    <source>
        <dbReference type="RuleBase" id="RU363067"/>
    </source>
</evidence>
<dbReference type="VEuPathDB" id="FungiDB:PYU1_G008501"/>
<dbReference type="InterPro" id="IPR023088">
    <property type="entry name" value="PDEase"/>
</dbReference>
<feature type="binding site" evidence="5">
    <location>
        <position position="521"/>
    </location>
    <ligand>
        <name>Zn(2+)</name>
        <dbReference type="ChEBI" id="CHEBI:29105"/>
        <label>1</label>
    </ligand>
</feature>
<name>K3WU70_GLOUD</name>
<feature type="transmembrane region" description="Helical" evidence="7">
    <location>
        <begin position="86"/>
        <end position="106"/>
    </location>
</feature>
<feature type="transmembrane region" description="Helical" evidence="7">
    <location>
        <begin position="257"/>
        <end position="275"/>
    </location>
</feature>
<comment type="similarity">
    <text evidence="6">Belongs to the cyclic nucleotide phosphodiesterase family.</text>
</comment>
<dbReference type="OMA" id="MMADIGH"/>
<feature type="binding site" evidence="4">
    <location>
        <begin position="517"/>
        <end position="521"/>
    </location>
    <ligand>
        <name>AMP</name>
        <dbReference type="ChEBI" id="CHEBI:456215"/>
    </ligand>
</feature>
<organism evidence="9 10">
    <name type="scientific">Globisporangium ultimum (strain ATCC 200006 / CBS 805.95 / DAOM BR144)</name>
    <name type="common">Pythium ultimum</name>
    <dbReference type="NCBI Taxonomy" id="431595"/>
    <lineage>
        <taxon>Eukaryota</taxon>
        <taxon>Sar</taxon>
        <taxon>Stramenopiles</taxon>
        <taxon>Oomycota</taxon>
        <taxon>Peronosporomycetes</taxon>
        <taxon>Pythiales</taxon>
        <taxon>Pythiaceae</taxon>
        <taxon>Globisporangium</taxon>
    </lineage>
</organism>
<feature type="binding site" evidence="4">
    <location>
        <position position="717"/>
    </location>
    <ligand>
        <name>AMP</name>
        <dbReference type="ChEBI" id="CHEBI:456215"/>
    </ligand>
</feature>
<dbReference type="GO" id="GO:0007165">
    <property type="term" value="P:signal transduction"/>
    <property type="evidence" value="ECO:0007669"/>
    <property type="project" value="InterPro"/>
</dbReference>
<feature type="binding site" evidence="4">
    <location>
        <position position="666"/>
    </location>
    <ligand>
        <name>AMP</name>
        <dbReference type="ChEBI" id="CHEBI:456215"/>
    </ligand>
</feature>
<dbReference type="CDD" id="cd00077">
    <property type="entry name" value="HDc"/>
    <property type="match status" value="1"/>
</dbReference>
<dbReference type="STRING" id="431595.K3WU70"/>
<feature type="active site" description="Proton donor" evidence="3">
    <location>
        <position position="517"/>
    </location>
</feature>
<dbReference type="EnsemblProtists" id="PYU1_T008517">
    <property type="protein sequence ID" value="PYU1_T008517"/>
    <property type="gene ID" value="PYU1_G008501"/>
</dbReference>
<comment type="cofactor">
    <cofactor evidence="6">
        <name>a divalent metal cation</name>
        <dbReference type="ChEBI" id="CHEBI:60240"/>
    </cofactor>
    <text evidence="6">Binds 2 divalent metal cations per subunit. Site 1 may preferentially bind zinc ions, while site 2 has a preference for magnesium and/or manganese ions.</text>
</comment>
<dbReference type="EMBL" id="GL376613">
    <property type="status" value="NOT_ANNOTATED_CDS"/>
    <property type="molecule type" value="Genomic_DNA"/>
</dbReference>
<dbReference type="Gene3D" id="1.10.1300.10">
    <property type="entry name" value="3'5'-cyclic nucleotide phosphodiesterase, catalytic domain"/>
    <property type="match status" value="1"/>
</dbReference>
<feature type="binding site" evidence="5">
    <location>
        <position position="556"/>
    </location>
    <ligand>
        <name>Zn(2+)</name>
        <dbReference type="ChEBI" id="CHEBI:29105"/>
        <label>1</label>
    </ligand>
</feature>
<feature type="domain" description="PDEase" evidence="8">
    <location>
        <begin position="420"/>
        <end position="762"/>
    </location>
</feature>
<dbReference type="GO" id="GO:0046872">
    <property type="term" value="F:metal ion binding"/>
    <property type="evidence" value="ECO:0007669"/>
    <property type="project" value="UniProtKB-KW"/>
</dbReference>
<keyword evidence="7" id="KW-0812">Transmembrane</keyword>
<dbReference type="PANTHER" id="PTHR11347">
    <property type="entry name" value="CYCLIC NUCLEOTIDE PHOSPHODIESTERASE"/>
    <property type="match status" value="1"/>
</dbReference>